<dbReference type="Pfam" id="PF01135">
    <property type="entry name" value="PCMT"/>
    <property type="match status" value="1"/>
</dbReference>
<gene>
    <name evidence="12" type="ORF">PV666_40385</name>
</gene>
<accession>A0ABU4M8Y9</accession>
<dbReference type="Gene3D" id="3.40.50.150">
    <property type="entry name" value="Vaccinia Virus protein VP39"/>
    <property type="match status" value="1"/>
</dbReference>
<dbReference type="PANTHER" id="PTHR11579:SF0">
    <property type="entry name" value="PROTEIN-L-ISOASPARTATE(D-ASPARTATE) O-METHYLTRANSFERASE"/>
    <property type="match status" value="1"/>
</dbReference>
<evidence type="ECO:0000256" key="2">
    <source>
        <dbReference type="ARBA" id="ARBA00005369"/>
    </source>
</evidence>
<name>A0ABU4M8Y9_9ACTN</name>
<comment type="similarity">
    <text evidence="2">Belongs to the methyltransferase superfamily. L-isoaspartyl/D-aspartyl protein methyltransferase family.</text>
</comment>
<evidence type="ECO:0000256" key="7">
    <source>
        <dbReference type="ARBA" id="ARBA00022679"/>
    </source>
</evidence>
<dbReference type="InterPro" id="IPR000682">
    <property type="entry name" value="PCMT"/>
</dbReference>
<keyword evidence="8" id="KW-0949">S-adenosyl-L-methionine</keyword>
<evidence type="ECO:0000256" key="3">
    <source>
        <dbReference type="ARBA" id="ARBA00011890"/>
    </source>
</evidence>
<protein>
    <recommendedName>
        <fullName evidence="4">Protein-L-isoaspartate O-methyltransferase</fullName>
        <ecNumber evidence="3">2.1.1.77</ecNumber>
    </recommendedName>
    <alternativeName>
        <fullName evidence="11">L-isoaspartyl protein carboxyl methyltransferase</fullName>
    </alternativeName>
    <alternativeName>
        <fullName evidence="9">Protein L-isoaspartyl methyltransferase</fullName>
    </alternativeName>
    <alternativeName>
        <fullName evidence="10">Protein-beta-aspartate methyltransferase</fullName>
    </alternativeName>
</protein>
<organism evidence="12 13">
    <name type="scientific">Streptomyces acidiscabies</name>
    <dbReference type="NCBI Taxonomy" id="42234"/>
    <lineage>
        <taxon>Bacteria</taxon>
        <taxon>Bacillati</taxon>
        <taxon>Actinomycetota</taxon>
        <taxon>Actinomycetes</taxon>
        <taxon>Kitasatosporales</taxon>
        <taxon>Streptomycetaceae</taxon>
        <taxon>Streptomyces</taxon>
    </lineage>
</organism>
<keyword evidence="5" id="KW-0963">Cytoplasm</keyword>
<evidence type="ECO:0000256" key="1">
    <source>
        <dbReference type="ARBA" id="ARBA00004496"/>
    </source>
</evidence>
<keyword evidence="6 12" id="KW-0489">Methyltransferase</keyword>
<dbReference type="RefSeq" id="WP_319167219.1">
    <property type="nucleotide sequence ID" value="NZ_JARAWP010000031.1"/>
</dbReference>
<comment type="subcellular location">
    <subcellularLocation>
        <location evidence="1">Cytoplasm</location>
    </subcellularLocation>
</comment>
<evidence type="ECO:0000256" key="5">
    <source>
        <dbReference type="ARBA" id="ARBA00022490"/>
    </source>
</evidence>
<reference evidence="12 13" key="1">
    <citation type="journal article" date="2023" name="Microb. Genom.">
        <title>Mesoterricola silvestris gen. nov., sp. nov., Mesoterricola sediminis sp. nov., Geothrix oryzae sp. nov., Geothrix edaphica sp. nov., Geothrix rubra sp. nov., and Geothrix limicola sp. nov., six novel members of Acidobacteriota isolated from soils.</title>
        <authorList>
            <person name="Weisberg A.J."/>
            <person name="Pearce E."/>
            <person name="Kramer C.G."/>
            <person name="Chang J.H."/>
            <person name="Clarke C.R."/>
        </authorList>
    </citation>
    <scope>NUCLEOTIDE SEQUENCE [LARGE SCALE GENOMIC DNA]</scope>
    <source>
        <strain evidence="12 13">NB05-1H</strain>
    </source>
</reference>
<evidence type="ECO:0000256" key="11">
    <source>
        <dbReference type="ARBA" id="ARBA00031350"/>
    </source>
</evidence>
<dbReference type="EC" id="2.1.1.77" evidence="3"/>
<dbReference type="Proteomes" id="UP001272987">
    <property type="component" value="Unassembled WGS sequence"/>
</dbReference>
<proteinExistence type="inferred from homology"/>
<keyword evidence="13" id="KW-1185">Reference proteome</keyword>
<dbReference type="PANTHER" id="PTHR11579">
    <property type="entry name" value="PROTEIN-L-ISOASPARTATE O-METHYLTRANSFERASE"/>
    <property type="match status" value="1"/>
</dbReference>
<sequence length="375" mass="41899">MDWETHARRLATDVVRPESRWHEALATTPRHMFVPRWWKSTNQAWRLHDGRADSEMWMRSVYADRTLVTRIGTQHADDADPHTEVREGLPTSSSTLPGLVVTLYRHAMIADGSRVLVTTGSGYGTALMCRRLGDEHVVSVDIDPYLVKAATERLGEAGAHPDVRVADITGDLPGRFDRIISTVAVPSVPASWLHALNPGGRLVTTIAGTGLLITADKTDDGGAHGHVEWDRAAFMVTRHGPDYPPDRHDLFEAIRDRDGGISRSAFPVVDVRNAWELWSTHTLHHPGVEHWYEETDGRRTAWMTHPDGSWARASGTRTDPAIVHQDGPRRLWDELDRIRRWWLADGYLNTYGATVTITPDATTTLTRGGWTATLS</sequence>
<dbReference type="CDD" id="cd02440">
    <property type="entry name" value="AdoMet_MTases"/>
    <property type="match status" value="1"/>
</dbReference>
<dbReference type="GO" id="GO:0032259">
    <property type="term" value="P:methylation"/>
    <property type="evidence" value="ECO:0007669"/>
    <property type="project" value="UniProtKB-KW"/>
</dbReference>
<evidence type="ECO:0000256" key="4">
    <source>
        <dbReference type="ARBA" id="ARBA00013346"/>
    </source>
</evidence>
<dbReference type="GO" id="GO:0008168">
    <property type="term" value="F:methyltransferase activity"/>
    <property type="evidence" value="ECO:0007669"/>
    <property type="project" value="UniProtKB-KW"/>
</dbReference>
<evidence type="ECO:0000313" key="12">
    <source>
        <dbReference type="EMBL" id="MDX3024087.1"/>
    </source>
</evidence>
<comment type="caution">
    <text evidence="12">The sequence shown here is derived from an EMBL/GenBank/DDBJ whole genome shotgun (WGS) entry which is preliminary data.</text>
</comment>
<evidence type="ECO:0000256" key="6">
    <source>
        <dbReference type="ARBA" id="ARBA00022603"/>
    </source>
</evidence>
<dbReference type="SUPFAM" id="SSF53335">
    <property type="entry name" value="S-adenosyl-L-methionine-dependent methyltransferases"/>
    <property type="match status" value="1"/>
</dbReference>
<dbReference type="InterPro" id="IPR029063">
    <property type="entry name" value="SAM-dependent_MTases_sf"/>
</dbReference>
<dbReference type="EMBL" id="JARAWP010000031">
    <property type="protein sequence ID" value="MDX3024087.1"/>
    <property type="molecule type" value="Genomic_DNA"/>
</dbReference>
<keyword evidence="7" id="KW-0808">Transferase</keyword>
<evidence type="ECO:0000256" key="8">
    <source>
        <dbReference type="ARBA" id="ARBA00022691"/>
    </source>
</evidence>
<evidence type="ECO:0000313" key="13">
    <source>
        <dbReference type="Proteomes" id="UP001272987"/>
    </source>
</evidence>
<evidence type="ECO:0000256" key="9">
    <source>
        <dbReference type="ARBA" id="ARBA00030757"/>
    </source>
</evidence>
<evidence type="ECO:0000256" key="10">
    <source>
        <dbReference type="ARBA" id="ARBA00031323"/>
    </source>
</evidence>